<evidence type="ECO:0000313" key="1">
    <source>
        <dbReference type="EMBL" id="SEH97733.1"/>
    </source>
</evidence>
<dbReference type="KEGG" id="agl:PYTT_2238"/>
<sequence>MKRVAFNGGEISPELSLRSDLDVFQRAAQSLVNFDVSQMGGIRRRRGMMAFCPAMERSRLVPYVYSQEERFLVEVSGERVRVLDAASAAVLAEFDAEFGEVEFLRWKQVNNLLILTHPACAPCVLKRNGAGRWVFEPYVFSAPPWRYAGYRDEELLVLGNADGSYSVVLPDSLPEVERSMEGGDLLRASFYTEERECFACRSVLVGGVQVFSELGGESFYAQGAKLARRGEASLAFYVCTKDLEAGSFVDGLNLPENYPDNFLRAERTEGFGGVQPVNGLSERRYAKGEKVVLRSGYWEYWTCVRAFGGGDFVQAAVSPSDYPGHFVKGLAVGEAVPCRGTWEFFCSGAWYGSYEVRRSYDGPGLDREWESRGISFSRIGAASNVLMTGDESGEECRVRLFLTRSRFMDESPVNGFPDDVCGNRLVVSSYKHDLLLRYWESVDEETEAVLASGWHDASAVKVDFTGRRSFVDWSWCAFRPAYGFPLLCEVFSQRLVFASTVAQPQSLWMSRTDDLDRFDLGKEEDAGIAVTLATTSQNAICWLMAHGERLLLGTADAEYVVGAGQSGAVSHANVRAGNHGYVGSAPLPAVMAVDKVLYCERGGARMFQYGYDFQSDAYVSRDLTVFASHILAQDGGVACGAMLRKPEARAVFVLRDGSMALMTYNSMHEVHCWHRYETAGRVVSVAALPNGTRGDVLFLIVEREEDGVAMRWIEVMREDGPWMDHGERDYVSEVVTNALTAPDVRAQKVPIAQVQMFLEEECPAEGVEVTADGTVWVKLDRYGMLPRGWNALLASARWDWECVVGLRVRGERGFSLLAIQG</sequence>
<evidence type="ECO:0000313" key="2">
    <source>
        <dbReference type="Proteomes" id="UP000176204"/>
    </source>
</evidence>
<dbReference type="Proteomes" id="UP000176204">
    <property type="component" value="Chromosome I"/>
</dbReference>
<dbReference type="STRING" id="1679444.PYTT_2238"/>
<dbReference type="EMBL" id="LT629973">
    <property type="protein sequence ID" value="SEH97733.1"/>
    <property type="molecule type" value="Genomic_DNA"/>
</dbReference>
<dbReference type="RefSeq" id="WP_067777219.1">
    <property type="nucleotide sequence ID" value="NZ_LIGX01000034.1"/>
</dbReference>
<protein>
    <submittedName>
        <fullName evidence="1">Uncharacterized protein</fullName>
    </submittedName>
</protein>
<name>A0A1C7PAJ0_9BACT</name>
<dbReference type="OrthoDB" id="199934at2"/>
<proteinExistence type="predicted"/>
<organism evidence="1 2">
    <name type="scientific">Akkermansia glycaniphila</name>
    <dbReference type="NCBI Taxonomy" id="1679444"/>
    <lineage>
        <taxon>Bacteria</taxon>
        <taxon>Pseudomonadati</taxon>
        <taxon>Verrucomicrobiota</taxon>
        <taxon>Verrucomicrobiia</taxon>
        <taxon>Verrucomicrobiales</taxon>
        <taxon>Akkermansiaceae</taxon>
        <taxon>Akkermansia</taxon>
    </lineage>
</organism>
<gene>
    <name evidence="1" type="ORF">PYTT_2238</name>
</gene>
<reference evidence="2" key="1">
    <citation type="submission" date="2016-09" db="EMBL/GenBank/DDBJ databases">
        <authorList>
            <person name="Koehorst J."/>
        </authorList>
    </citation>
    <scope>NUCLEOTIDE SEQUENCE [LARGE SCALE GENOMIC DNA]</scope>
</reference>
<keyword evidence="2" id="KW-1185">Reference proteome</keyword>
<accession>A0A1C7PAJ0</accession>
<dbReference type="PATRIC" id="fig|1679444.3.peg.1103"/>
<dbReference type="AlphaFoldDB" id="A0A1C7PAJ0"/>